<feature type="domain" description="CzcB-like alpha-helical hairpin" evidence="8">
    <location>
        <begin position="115"/>
        <end position="173"/>
    </location>
</feature>
<dbReference type="Pfam" id="PF25973">
    <property type="entry name" value="BSH_CzcB"/>
    <property type="match status" value="1"/>
</dbReference>
<evidence type="ECO:0000256" key="5">
    <source>
        <dbReference type="ARBA" id="ARBA00043263"/>
    </source>
</evidence>
<dbReference type="Pfam" id="PF25967">
    <property type="entry name" value="RND-MFP_C"/>
    <property type="match status" value="1"/>
</dbReference>
<dbReference type="Gene3D" id="2.40.30.170">
    <property type="match status" value="1"/>
</dbReference>
<organism evidence="12 13">
    <name type="scientific">Nitrosospira multiformis</name>
    <dbReference type="NCBI Taxonomy" id="1231"/>
    <lineage>
        <taxon>Bacteria</taxon>
        <taxon>Pseudomonadati</taxon>
        <taxon>Pseudomonadota</taxon>
        <taxon>Betaproteobacteria</taxon>
        <taxon>Nitrosomonadales</taxon>
        <taxon>Nitrosomonadaceae</taxon>
        <taxon>Nitrosospira</taxon>
    </lineage>
</organism>
<dbReference type="InterPro" id="IPR058792">
    <property type="entry name" value="Beta-barrel_RND_2"/>
</dbReference>
<dbReference type="FunFam" id="2.40.30.170:FF:000010">
    <property type="entry name" value="Efflux RND transporter periplasmic adaptor subunit"/>
    <property type="match status" value="1"/>
</dbReference>
<evidence type="ECO:0000256" key="1">
    <source>
        <dbReference type="ARBA" id="ARBA00009477"/>
    </source>
</evidence>
<comment type="similarity">
    <text evidence="1">Belongs to the membrane fusion protein (MFP) (TC 8.A.1) family.</text>
</comment>
<dbReference type="PANTHER" id="PTHR30097">
    <property type="entry name" value="CATION EFFLUX SYSTEM PROTEIN CUSB"/>
    <property type="match status" value="1"/>
</dbReference>
<evidence type="ECO:0000313" key="12">
    <source>
        <dbReference type="EMBL" id="SET61318.1"/>
    </source>
</evidence>
<keyword evidence="2" id="KW-0813">Transport</keyword>
<gene>
    <name evidence="12" type="ORF">SAMN05216412_11037</name>
</gene>
<evidence type="ECO:0000259" key="9">
    <source>
        <dbReference type="Pfam" id="PF25954"/>
    </source>
</evidence>
<keyword evidence="4" id="KW-0170">Cobalt</keyword>
<dbReference type="GO" id="GO:0015679">
    <property type="term" value="P:plasma membrane copper ion transport"/>
    <property type="evidence" value="ECO:0007669"/>
    <property type="project" value="TreeGrafter"/>
</dbReference>
<accession>A0A1I0FS41</accession>
<dbReference type="Gene3D" id="2.40.420.20">
    <property type="match status" value="1"/>
</dbReference>
<dbReference type="RefSeq" id="WP_074709093.1">
    <property type="nucleotide sequence ID" value="NZ_FOHI01000010.1"/>
</dbReference>
<proteinExistence type="inferred from homology"/>
<dbReference type="InterPro" id="IPR058627">
    <property type="entry name" value="MdtA-like_C"/>
</dbReference>
<feature type="domain" description="CzcB-like barrel-sandwich hybrid" evidence="11">
    <location>
        <begin position="76"/>
        <end position="220"/>
    </location>
</feature>
<dbReference type="Proteomes" id="UP000183339">
    <property type="component" value="Unassembled WGS sequence"/>
</dbReference>
<dbReference type="GO" id="GO:0046686">
    <property type="term" value="P:response to cadmium ion"/>
    <property type="evidence" value="ECO:0007669"/>
    <property type="project" value="UniProtKB-KW"/>
</dbReference>
<evidence type="ECO:0000313" key="13">
    <source>
        <dbReference type="Proteomes" id="UP000183339"/>
    </source>
</evidence>
<keyword evidence="7" id="KW-0175">Coiled coil</keyword>
<dbReference type="Gene3D" id="1.10.287.470">
    <property type="entry name" value="Helix hairpin bin"/>
    <property type="match status" value="1"/>
</dbReference>
<keyword evidence="3" id="KW-0862">Zinc</keyword>
<dbReference type="FunFam" id="2.40.420.20:FF:000006">
    <property type="entry name" value="RND family efflux transporter MFP subunit"/>
    <property type="match status" value="1"/>
</dbReference>
<dbReference type="GO" id="GO:0060003">
    <property type="term" value="P:copper ion export"/>
    <property type="evidence" value="ECO:0007669"/>
    <property type="project" value="TreeGrafter"/>
</dbReference>
<dbReference type="PANTHER" id="PTHR30097:SF4">
    <property type="entry name" value="SLR6042 PROTEIN"/>
    <property type="match status" value="1"/>
</dbReference>
<name>A0A1I0FS41_9PROT</name>
<evidence type="ECO:0000256" key="7">
    <source>
        <dbReference type="SAM" id="Coils"/>
    </source>
</evidence>
<feature type="coiled-coil region" evidence="7">
    <location>
        <begin position="151"/>
        <end position="178"/>
    </location>
</feature>
<dbReference type="InterPro" id="IPR058647">
    <property type="entry name" value="BSH_CzcB-like"/>
</dbReference>
<sequence length="381" mass="42039">MIVQSLPVAALAGLLVLGCQSQDSDAFKQDIAHRGDEIIFSPDSPKLQHIREEKVELTLRPLMDPIPGKVTYDETRTARVTSPIAGRVVGSIVPLGEQVRSGTPLVELDSPELGQARSDHANAVSDLNLANQTFHRIEELYGDGIAPRKDREQAEDNLSRARSEAERTRLKLANLRVHAQKMDNRFVLQSPISGTVTEREINPGMEVRPDVATPLFVISDLDQLWVQADVFEKDIGLIQAGKSVRVRVPAYPGESFTATISYISQIVDETTRTVKVRCTLPNADGRLLPSMYAAVEVLSDPDDLVIAIPLSALVTGKTSDWVYVNMGNHHYQKRPVKVGPRLKDRVVIHEGLNPGEHVVIEGALLLRAEQGSALQKRQDKR</sequence>
<dbReference type="SUPFAM" id="SSF111369">
    <property type="entry name" value="HlyD-like secretion proteins"/>
    <property type="match status" value="1"/>
</dbReference>
<evidence type="ECO:0000256" key="3">
    <source>
        <dbReference type="ARBA" id="ARBA00022833"/>
    </source>
</evidence>
<dbReference type="NCBIfam" id="TIGR01730">
    <property type="entry name" value="RND_mfp"/>
    <property type="match status" value="1"/>
</dbReference>
<dbReference type="GO" id="GO:0022857">
    <property type="term" value="F:transmembrane transporter activity"/>
    <property type="evidence" value="ECO:0007669"/>
    <property type="project" value="InterPro"/>
</dbReference>
<dbReference type="AlphaFoldDB" id="A0A1I0FS41"/>
<dbReference type="InterPro" id="IPR058648">
    <property type="entry name" value="HH_CzcB-like"/>
</dbReference>
<evidence type="ECO:0000256" key="6">
    <source>
        <dbReference type="ARBA" id="ARBA00058766"/>
    </source>
</evidence>
<dbReference type="EMBL" id="FOHI01000010">
    <property type="protein sequence ID" value="SET61318.1"/>
    <property type="molecule type" value="Genomic_DNA"/>
</dbReference>
<feature type="domain" description="Multidrug resistance protein MdtA-like C-terminal permuted SH3" evidence="10">
    <location>
        <begin position="305"/>
        <end position="363"/>
    </location>
</feature>
<dbReference type="Pfam" id="PF25954">
    <property type="entry name" value="Beta-barrel_RND_2"/>
    <property type="match status" value="1"/>
</dbReference>
<keyword evidence="5" id="KW-0105">Cadmium resistance</keyword>
<reference evidence="12 13" key="1">
    <citation type="submission" date="2016-10" db="EMBL/GenBank/DDBJ databases">
        <authorList>
            <person name="de Groot N.N."/>
        </authorList>
    </citation>
    <scope>NUCLEOTIDE SEQUENCE [LARGE SCALE GENOMIC DNA]</scope>
    <source>
        <strain evidence="12 13">Nl7</strain>
    </source>
</reference>
<dbReference type="OrthoDB" id="9806939at2"/>
<evidence type="ECO:0000256" key="4">
    <source>
        <dbReference type="ARBA" id="ARBA00023285"/>
    </source>
</evidence>
<evidence type="ECO:0000256" key="2">
    <source>
        <dbReference type="ARBA" id="ARBA00022448"/>
    </source>
</evidence>
<dbReference type="Pfam" id="PF25893">
    <property type="entry name" value="HH_CzcB"/>
    <property type="match status" value="1"/>
</dbReference>
<dbReference type="GO" id="GO:0030313">
    <property type="term" value="C:cell envelope"/>
    <property type="evidence" value="ECO:0007669"/>
    <property type="project" value="TreeGrafter"/>
</dbReference>
<evidence type="ECO:0000259" key="10">
    <source>
        <dbReference type="Pfam" id="PF25967"/>
    </source>
</evidence>
<dbReference type="GO" id="GO:0016020">
    <property type="term" value="C:membrane"/>
    <property type="evidence" value="ECO:0007669"/>
    <property type="project" value="InterPro"/>
</dbReference>
<dbReference type="InterPro" id="IPR051909">
    <property type="entry name" value="MFP_Cation_Efflux"/>
</dbReference>
<dbReference type="InterPro" id="IPR006143">
    <property type="entry name" value="RND_pump_MFP"/>
</dbReference>
<feature type="domain" description="CusB-like beta-barrel" evidence="9">
    <location>
        <begin position="223"/>
        <end position="297"/>
    </location>
</feature>
<evidence type="ECO:0000259" key="11">
    <source>
        <dbReference type="Pfam" id="PF25973"/>
    </source>
</evidence>
<comment type="function">
    <text evidence="6">CzcA and CzcB together would act in zinc efflux nearly as effectively as the complete czc efflux system (CzcABC). The CzcB protein is thought to funnel zinc cations to the CzcA transport protein.</text>
</comment>
<protein>
    <submittedName>
        <fullName evidence="12">Membrane fusion protein, cobalt-zinc-cadmium efflux system</fullName>
    </submittedName>
</protein>
<evidence type="ECO:0000259" key="8">
    <source>
        <dbReference type="Pfam" id="PF25893"/>
    </source>
</evidence>